<organism evidence="4">
    <name type="scientific">marine metagenome</name>
    <dbReference type="NCBI Taxonomy" id="408172"/>
    <lineage>
        <taxon>unclassified sequences</taxon>
        <taxon>metagenomes</taxon>
        <taxon>ecological metagenomes</taxon>
    </lineage>
</organism>
<gene>
    <name evidence="4" type="ORF">METZ01_LOCUS10302</name>
</gene>
<dbReference type="GO" id="GO:0016705">
    <property type="term" value="F:oxidoreductase activity, acting on paired donors, with incorporation or reduction of molecular oxygen"/>
    <property type="evidence" value="ECO:0007669"/>
    <property type="project" value="InterPro"/>
</dbReference>
<dbReference type="SUPFAM" id="SSF51679">
    <property type="entry name" value="Bacterial luciferase-like"/>
    <property type="match status" value="1"/>
</dbReference>
<proteinExistence type="predicted"/>
<sequence length="393" mass="43626">MITKFDSLYAGHVDMADIGYGGTAVNDRKFDNNHLMTVYNKAEAIAKTLDTNGFDTMWMAEHHFQPEGYECIPNLIMLNVHLAHLTKNIKFGCGFNIAPMWHPLRLAEDYATADILTGGRVIFGVGRGYHTREVETFGSNITDQDANREEFEEAVDIIFKAFNNESFSHKGKYYTLPPEVPYRGYTLKDLTLVPRPKTLPVECWQPIQGGTQRALDFMVKHGIKGILGGGVAEGGVMDSIMTGYRDALVRSGKTDAQLGEGLSVGFHFHLAPTVEQAIKEAKGYYEENLKMFGPLRLHRGLSDEQIDIMSDPRRAPDGGLPSIEDAVKSQAFLAGPPDRIIEQLKSVEKEYPALERIGVSHPMGTPQNVITEQLEWFGKEVMPAFKGKVGSTA</sequence>
<dbReference type="PANTHER" id="PTHR30137:SF8">
    <property type="entry name" value="BLR5498 PROTEIN"/>
    <property type="match status" value="1"/>
</dbReference>
<evidence type="ECO:0000259" key="3">
    <source>
        <dbReference type="Pfam" id="PF00296"/>
    </source>
</evidence>
<dbReference type="EMBL" id="UINC01000557">
    <property type="protein sequence ID" value="SUZ57448.1"/>
    <property type="molecule type" value="Genomic_DNA"/>
</dbReference>
<evidence type="ECO:0000256" key="2">
    <source>
        <dbReference type="ARBA" id="ARBA00023033"/>
    </source>
</evidence>
<dbReference type="InterPro" id="IPR050766">
    <property type="entry name" value="Bact_Lucif_Oxidored"/>
</dbReference>
<dbReference type="GO" id="GO:0004497">
    <property type="term" value="F:monooxygenase activity"/>
    <property type="evidence" value="ECO:0007669"/>
    <property type="project" value="UniProtKB-KW"/>
</dbReference>
<dbReference type="InterPro" id="IPR011251">
    <property type="entry name" value="Luciferase-like_dom"/>
</dbReference>
<accession>A0A381NUB2</accession>
<dbReference type="GO" id="GO:0005829">
    <property type="term" value="C:cytosol"/>
    <property type="evidence" value="ECO:0007669"/>
    <property type="project" value="TreeGrafter"/>
</dbReference>
<protein>
    <recommendedName>
        <fullName evidence="3">Luciferase-like domain-containing protein</fullName>
    </recommendedName>
</protein>
<dbReference type="InterPro" id="IPR036661">
    <property type="entry name" value="Luciferase-like_sf"/>
</dbReference>
<dbReference type="PANTHER" id="PTHR30137">
    <property type="entry name" value="LUCIFERASE-LIKE MONOOXYGENASE"/>
    <property type="match status" value="1"/>
</dbReference>
<keyword evidence="2" id="KW-0503">Monooxygenase</keyword>
<reference evidence="4" key="1">
    <citation type="submission" date="2018-05" db="EMBL/GenBank/DDBJ databases">
        <authorList>
            <person name="Lanie J.A."/>
            <person name="Ng W.-L."/>
            <person name="Kazmierczak K.M."/>
            <person name="Andrzejewski T.M."/>
            <person name="Davidsen T.M."/>
            <person name="Wayne K.J."/>
            <person name="Tettelin H."/>
            <person name="Glass J.I."/>
            <person name="Rusch D."/>
            <person name="Podicherti R."/>
            <person name="Tsui H.-C.T."/>
            <person name="Winkler M.E."/>
        </authorList>
    </citation>
    <scope>NUCLEOTIDE SEQUENCE</scope>
</reference>
<dbReference type="AlphaFoldDB" id="A0A381NUB2"/>
<dbReference type="Pfam" id="PF00296">
    <property type="entry name" value="Bac_luciferase"/>
    <property type="match status" value="1"/>
</dbReference>
<evidence type="ECO:0000256" key="1">
    <source>
        <dbReference type="ARBA" id="ARBA00023002"/>
    </source>
</evidence>
<evidence type="ECO:0000313" key="4">
    <source>
        <dbReference type="EMBL" id="SUZ57448.1"/>
    </source>
</evidence>
<name>A0A381NUB2_9ZZZZ</name>
<feature type="domain" description="Luciferase-like" evidence="3">
    <location>
        <begin position="35"/>
        <end position="348"/>
    </location>
</feature>
<keyword evidence="1" id="KW-0560">Oxidoreductase</keyword>
<dbReference type="Gene3D" id="3.20.20.30">
    <property type="entry name" value="Luciferase-like domain"/>
    <property type="match status" value="1"/>
</dbReference>